<proteinExistence type="predicted"/>
<keyword evidence="3" id="KW-1185">Reference proteome</keyword>
<sequence>MNKYILNWALFGLATLVILVILAIYSIKLSLHFIVEDDKDTYDGFRISEIENSTPTDEEETITVDFEENR</sequence>
<dbReference type="EMBL" id="VIGD01000001">
    <property type="protein sequence ID" value="TQE92362.1"/>
    <property type="molecule type" value="Genomic_DNA"/>
</dbReference>
<keyword evidence="1" id="KW-0472">Membrane</keyword>
<comment type="caution">
    <text evidence="2">The sequence shown here is derived from an EMBL/GenBank/DDBJ whole genome shotgun (WGS) entry which is preliminary data.</text>
</comment>
<reference evidence="2 3" key="1">
    <citation type="submission" date="2019-06" db="EMBL/GenBank/DDBJ databases">
        <title>Genome sequence of Ureibacillus terrenus.</title>
        <authorList>
            <person name="Maclea K.S."/>
            <person name="Simoes M."/>
        </authorList>
    </citation>
    <scope>NUCLEOTIDE SEQUENCE [LARGE SCALE GENOMIC DNA]</scope>
    <source>
        <strain evidence="2 3">ATCC BAA-384</strain>
    </source>
</reference>
<dbReference type="RefSeq" id="WP_141600914.1">
    <property type="nucleotide sequence ID" value="NZ_JARMSB010000004.1"/>
</dbReference>
<keyword evidence="1" id="KW-0812">Transmembrane</keyword>
<protein>
    <submittedName>
        <fullName evidence="2">Uncharacterized protein</fullName>
    </submittedName>
</protein>
<feature type="transmembrane region" description="Helical" evidence="1">
    <location>
        <begin position="6"/>
        <end position="25"/>
    </location>
</feature>
<organism evidence="2 3">
    <name type="scientific">Ureibacillus terrenus</name>
    <dbReference type="NCBI Taxonomy" id="118246"/>
    <lineage>
        <taxon>Bacteria</taxon>
        <taxon>Bacillati</taxon>
        <taxon>Bacillota</taxon>
        <taxon>Bacilli</taxon>
        <taxon>Bacillales</taxon>
        <taxon>Caryophanaceae</taxon>
        <taxon>Ureibacillus</taxon>
    </lineage>
</organism>
<keyword evidence="1" id="KW-1133">Transmembrane helix</keyword>
<evidence type="ECO:0000313" key="3">
    <source>
        <dbReference type="Proteomes" id="UP000315753"/>
    </source>
</evidence>
<dbReference type="AlphaFoldDB" id="A0A540V6J5"/>
<gene>
    <name evidence="2" type="ORF">FKZ59_01240</name>
</gene>
<evidence type="ECO:0000256" key="1">
    <source>
        <dbReference type="SAM" id="Phobius"/>
    </source>
</evidence>
<name>A0A540V6J5_9BACL</name>
<dbReference type="Proteomes" id="UP000315753">
    <property type="component" value="Unassembled WGS sequence"/>
</dbReference>
<accession>A0A540V6J5</accession>
<evidence type="ECO:0000313" key="2">
    <source>
        <dbReference type="EMBL" id="TQE92362.1"/>
    </source>
</evidence>